<name>A0A5D0HR95_9FLAO</name>
<organism evidence="2 3">
    <name type="scientific">Seonamhaeicola marinus</name>
    <dbReference type="NCBI Taxonomy" id="1912246"/>
    <lineage>
        <taxon>Bacteria</taxon>
        <taxon>Pseudomonadati</taxon>
        <taxon>Bacteroidota</taxon>
        <taxon>Flavobacteriia</taxon>
        <taxon>Flavobacteriales</taxon>
        <taxon>Flavobacteriaceae</taxon>
    </lineage>
</organism>
<accession>A0A5D0HR95</accession>
<dbReference type="OrthoDB" id="9763076at2"/>
<proteinExistence type="predicted"/>
<feature type="transmembrane region" description="Helical" evidence="1">
    <location>
        <begin position="6"/>
        <end position="24"/>
    </location>
</feature>
<gene>
    <name evidence="2" type="ORF">FUA24_20340</name>
</gene>
<dbReference type="InterPro" id="IPR036465">
    <property type="entry name" value="vWFA_dom_sf"/>
</dbReference>
<dbReference type="PANTHER" id="PTHR37947">
    <property type="entry name" value="BLL2462 PROTEIN"/>
    <property type="match status" value="1"/>
</dbReference>
<protein>
    <submittedName>
        <fullName evidence="2">VWA domain-containing protein</fullName>
    </submittedName>
</protein>
<feature type="transmembrane region" description="Helical" evidence="1">
    <location>
        <begin position="36"/>
        <end position="55"/>
    </location>
</feature>
<comment type="caution">
    <text evidence="2">The sequence shown here is derived from an EMBL/GenBank/DDBJ whole genome shotgun (WGS) entry which is preliminary data.</text>
</comment>
<dbReference type="EMBL" id="VSDQ01000718">
    <property type="protein sequence ID" value="TYA71902.1"/>
    <property type="molecule type" value="Genomic_DNA"/>
</dbReference>
<reference evidence="2 3" key="1">
    <citation type="submission" date="2019-08" db="EMBL/GenBank/DDBJ databases">
        <title>Seonamhaeicola sediminis sp. nov., isolated from marine sediment.</title>
        <authorList>
            <person name="Cao W.R."/>
        </authorList>
    </citation>
    <scope>NUCLEOTIDE SEQUENCE [LARGE SCALE GENOMIC DNA]</scope>
    <source>
        <strain evidence="2 3">B011</strain>
    </source>
</reference>
<keyword evidence="1" id="KW-0812">Transmembrane</keyword>
<evidence type="ECO:0000313" key="3">
    <source>
        <dbReference type="Proteomes" id="UP000323930"/>
    </source>
</evidence>
<dbReference type="AlphaFoldDB" id="A0A5D0HR95"/>
<keyword evidence="1" id="KW-0472">Membrane</keyword>
<keyword evidence="1" id="KW-1133">Transmembrane helix</keyword>
<dbReference type="SUPFAM" id="SSF53300">
    <property type="entry name" value="vWA-like"/>
    <property type="match status" value="1"/>
</dbReference>
<dbReference type="PANTHER" id="PTHR37947:SF1">
    <property type="entry name" value="BLL2462 PROTEIN"/>
    <property type="match status" value="1"/>
</dbReference>
<sequence length="677" mass="76389">METTTLLYIILSGIIALGIALFQYKYRAKSKSIRLVSVFAFLRFISVFGILLLLVNPKFDKIKYYTEKPELILAVDNTNSIKHLGQDAQAKDLVTALTTNSALNSKFQVTSYVFGNAISAMDSLTFDLKETNINKALSQISEIHTSIAPTVIITDGNQTFGTDYQFAANDLKQPIYPVILGDTVVHTDLKIQQLNANKYAYLKNRFPVEVILVYTGNSNVNSELKVYKGNALVYTEKVAFSKASNSKIVNFTLPASRIGTNVYRASLTALQTEKNKINNTKNFAIEVIDQKTKIAIVSDIVHPDIGALKKSIETNEQRSVSVLNTSEAIAKIDDFQLFILNQPNIKFKGLFEKLQELKKNYLQIIGTKTDLNFVNGISSNFTHENLQQTEEYQADFNLNYSPFQIENIDFESFPPLNANYGSITFNSGFQNILTKRIGSVSTQEPLLSTLEINNRREAVLFGENIWKWRAQSFLNTKSFNEFDNFIGKLIQYLATAKQRSRLNVDYESFYVGNSNVIVNAQIFDKNYVFDNRENLTITLTNTLTKESLELPLVLKTNNFQADLSNLKAGEYNFTVKANSANISKSGSFTILEYNVEEQFLNANVTKLQQLATNSGGNSYFIDNTSRLVNDLINDERFVSVQKSNKNIIPLIDWKILLAIIALSLSVEWFLRKYNGLI</sequence>
<evidence type="ECO:0000313" key="2">
    <source>
        <dbReference type="EMBL" id="TYA71902.1"/>
    </source>
</evidence>
<dbReference type="RefSeq" id="WP_148544889.1">
    <property type="nucleotide sequence ID" value="NZ_VSDQ01000718.1"/>
</dbReference>
<dbReference type="Proteomes" id="UP000323930">
    <property type="component" value="Unassembled WGS sequence"/>
</dbReference>
<keyword evidence="3" id="KW-1185">Reference proteome</keyword>
<evidence type="ECO:0000256" key="1">
    <source>
        <dbReference type="SAM" id="Phobius"/>
    </source>
</evidence>